<dbReference type="EMBL" id="LYXU01000004">
    <property type="protein sequence ID" value="OBS19646.1"/>
    <property type="molecule type" value="Genomic_DNA"/>
</dbReference>
<feature type="compositionally biased region" description="Basic and acidic residues" evidence="1">
    <location>
        <begin position="1413"/>
        <end position="1423"/>
    </location>
</feature>
<feature type="compositionally biased region" description="Basic and acidic residues" evidence="1">
    <location>
        <begin position="217"/>
        <end position="226"/>
    </location>
</feature>
<feature type="compositionally biased region" description="Basic and acidic residues" evidence="1">
    <location>
        <begin position="538"/>
        <end position="547"/>
    </location>
</feature>
<feature type="region of interest" description="Disordered" evidence="1">
    <location>
        <begin position="322"/>
        <end position="416"/>
    </location>
</feature>
<evidence type="ECO:0000313" key="4">
    <source>
        <dbReference type="Proteomes" id="UP000091967"/>
    </source>
</evidence>
<dbReference type="Proteomes" id="UP000091967">
    <property type="component" value="Unassembled WGS sequence"/>
</dbReference>
<gene>
    <name evidence="3" type="ORF">FPOA_11371</name>
</gene>
<feature type="compositionally biased region" description="Basic and acidic residues" evidence="1">
    <location>
        <begin position="556"/>
        <end position="566"/>
    </location>
</feature>
<feature type="compositionally biased region" description="Basic and acidic residues" evidence="1">
    <location>
        <begin position="489"/>
        <end position="511"/>
    </location>
</feature>
<feature type="compositionally biased region" description="Basic and acidic residues" evidence="1">
    <location>
        <begin position="1349"/>
        <end position="1359"/>
    </location>
</feature>
<feature type="region of interest" description="Disordered" evidence="1">
    <location>
        <begin position="754"/>
        <end position="782"/>
    </location>
</feature>
<feature type="chain" id="PRO_5008602874" evidence="2">
    <location>
        <begin position="21"/>
        <end position="1460"/>
    </location>
</feature>
<feature type="compositionally biased region" description="Polar residues" evidence="1">
    <location>
        <begin position="1364"/>
        <end position="1412"/>
    </location>
</feature>
<feature type="compositionally biased region" description="Basic and acidic residues" evidence="1">
    <location>
        <begin position="459"/>
        <end position="483"/>
    </location>
</feature>
<feature type="signal peptide" evidence="2">
    <location>
        <begin position="1"/>
        <end position="20"/>
    </location>
</feature>
<feature type="compositionally biased region" description="Basic and acidic residues" evidence="1">
    <location>
        <begin position="1269"/>
        <end position="1280"/>
    </location>
</feature>
<name>A0A1B8AGV2_FUSPO</name>
<feature type="compositionally biased region" description="Basic and acidic residues" evidence="1">
    <location>
        <begin position="201"/>
        <end position="210"/>
    </location>
</feature>
<feature type="compositionally biased region" description="Basic and acidic residues" evidence="1">
    <location>
        <begin position="369"/>
        <end position="392"/>
    </location>
</feature>
<keyword evidence="2" id="KW-0732">Signal</keyword>
<comment type="caution">
    <text evidence="3">The sequence shown here is derived from an EMBL/GenBank/DDBJ whole genome shotgun (WGS) entry which is preliminary data.</text>
</comment>
<dbReference type="OMA" id="NGWCDEF"/>
<feature type="region of interest" description="Disordered" evidence="1">
    <location>
        <begin position="1262"/>
        <end position="1281"/>
    </location>
</feature>
<feature type="compositionally biased region" description="Basic and acidic residues" evidence="1">
    <location>
        <begin position="400"/>
        <end position="415"/>
    </location>
</feature>
<feature type="compositionally biased region" description="Basic and acidic residues" evidence="1">
    <location>
        <begin position="121"/>
        <end position="155"/>
    </location>
</feature>
<dbReference type="STRING" id="36050.A0A1B8AGV2"/>
<feature type="compositionally biased region" description="Basic and acidic residues" evidence="1">
    <location>
        <begin position="244"/>
        <end position="287"/>
    </location>
</feature>
<reference evidence="3 4" key="1">
    <citation type="submission" date="2016-06" db="EMBL/GenBank/DDBJ databases">
        <title>Living apart together: crosstalk between the core and supernumerary genomes in a fungal plant pathogen.</title>
        <authorList>
            <person name="Vanheule A."/>
            <person name="Audenaert K."/>
            <person name="Warris S."/>
            <person name="Van De Geest H."/>
            <person name="Schijlen E."/>
            <person name="Hofte M."/>
            <person name="De Saeger S."/>
            <person name="Haesaert G."/>
            <person name="Waalwijk C."/>
            <person name="Van Der Lee T."/>
        </authorList>
    </citation>
    <scope>NUCLEOTIDE SEQUENCE [LARGE SCALE GENOMIC DNA]</scope>
    <source>
        <strain evidence="3 4">2516</strain>
    </source>
</reference>
<feature type="compositionally biased region" description="Basic and acidic residues" evidence="1">
    <location>
        <begin position="435"/>
        <end position="446"/>
    </location>
</feature>
<proteinExistence type="predicted"/>
<feature type="region of interest" description="Disordered" evidence="1">
    <location>
        <begin position="1346"/>
        <end position="1423"/>
    </location>
</feature>
<feature type="region of interest" description="Disordered" evidence="1">
    <location>
        <begin position="201"/>
        <end position="287"/>
    </location>
</feature>
<organism evidence="3 4">
    <name type="scientific">Fusarium poae</name>
    <dbReference type="NCBI Taxonomy" id="36050"/>
    <lineage>
        <taxon>Eukaryota</taxon>
        <taxon>Fungi</taxon>
        <taxon>Dikarya</taxon>
        <taxon>Ascomycota</taxon>
        <taxon>Pezizomycotina</taxon>
        <taxon>Sordariomycetes</taxon>
        <taxon>Hypocreomycetidae</taxon>
        <taxon>Hypocreales</taxon>
        <taxon>Nectriaceae</taxon>
        <taxon>Fusarium</taxon>
    </lineage>
</organism>
<feature type="compositionally biased region" description="Basic and acidic residues" evidence="1">
    <location>
        <begin position="767"/>
        <end position="780"/>
    </location>
</feature>
<evidence type="ECO:0000256" key="1">
    <source>
        <dbReference type="SAM" id="MobiDB-lite"/>
    </source>
</evidence>
<sequence>MRLSITVLVAIQASMGLAHAIPFSPSEYSKEGGKRETFRDLFKKYGIDSSIGPETDKHESKEHHGDFKYRLKHYYPHDHESHHEYSDEEKYEPKEGHTITKVKVKKYYPHEHHEDEDDYDYKDKYNNLGDDHGYNSDKSEKHHYPHEHHEDEDHYDYKKDYDHKKDHYDQNKDHEAKEIDAFNDHYGLSEQDFDKYFTKDHHDHSEKYEPEESPDSDGSKYKRWPPEDPIGSPFPGSEPPPKLQWHDPNEEHTHSYKYKEKPKYPDPPPEVERYNPKDIYESSKDKLHDEAILNPGYHSPEKYEAEIEDDKLSHFKKYEQENDNLPYFDKFPGKYLPKHPFDEDEAKETVPKSEYEGEDDPYHPIDGVDQFHSKEIYKKPDYDKEDRDKYHDDDDDEEGEHPKHDPSPKDADEYGMKGVYGFKYEYHPEEKSFLSEEAFETHKHGNSDQSESVSYKKYLPKEEKKEKKYPNEAEKYGYKKYDPKEDDEKDNHSDEKSHHAEEKDEKDKYSDEDMEQVSKQLYYPSHHEPTESAKFYRKHEVDHNDHKSNKKPKPQKKGEHRGYYKEPGYENVVPGFMWAGPGAVTKTPCPKREGCPHGHWHMLEPKNGEHRRIGITGTNIVVEPDYTRPDYKEDTVNHVLPGYENVIPGFEWAGIGVVTEVPCRSAADCPEGGWFMLAPKLGEHRRIAMNYPKAPTTHHHHPASEPTVHMHKSDYKARSPVGHEGLVYEKDHEDDVNEREYKLINRHSRGLDKRSIEARAPCKKKPPKEEKPKEVKKIDPNKPLPRLSTVHLLNIEKLSEWKREALVAAMPMMDDEFKMEFLTFQELTPEFIAKLNELYAILLETADGRRIIEFITRRPKYVPSSKRSVRELSEKEIKRIEELSPVIRQIVAKKLDFDPKLTQELADAEELSDDLIKKLNKEYARVMSDPKYAKIVKSFLSKSKRAEPKLTKEMISKTEELSPATRMMAGKKLDFDPKLTLELANAGKFSDDLIEKLNKEWARIASDPKYLKIIERFVSKPKSKRAEPELSKEMISKVESMSPSMRMMAAKKLDMDPELTTEMANTDKFTPELIEKLNKEYARISKDPKYKSLLDKIGFKHKRADEAPELSEIQLKKLEELSPEIRVKAAKRLRMDEKLSAELINTKKFTPELIEKLKKHYVLRYKQYKEKKVIVSKSKRQHNPRFPLKFTDQQLDKITNMSESERRFIAEKLNFKKDFADEFIKSEKFTPHLVKKLNEVYNQIYGGHKYNELVEHFSTNFKRQASSDPKGKEDESKLDPEELENLANKIREKITKELELDMDLDSEFLYAKKVTESFIEKLTDLARDVVVNLKWEEIVEEILDEDDASEKKENSDAQKVKANIENSPSTNSTKTTEIQSVNAQNSTSLPESQLESDQQVTKISEEQPASNKNVEKRDLDEKLEKSKKNGWCDEFLGTLKDTWDESVDEALTKTEEEEKD</sequence>
<keyword evidence="4" id="KW-1185">Reference proteome</keyword>
<feature type="compositionally biased region" description="Basic and acidic residues" evidence="1">
    <location>
        <begin position="347"/>
        <end position="363"/>
    </location>
</feature>
<evidence type="ECO:0000256" key="2">
    <source>
        <dbReference type="SAM" id="SignalP"/>
    </source>
</evidence>
<protein>
    <submittedName>
        <fullName evidence="3">Uncharacterized protein</fullName>
    </submittedName>
</protein>
<feature type="region of interest" description="Disordered" evidence="1">
    <location>
        <begin position="435"/>
        <end position="566"/>
    </location>
</feature>
<accession>A0A1B8AGV2</accession>
<evidence type="ECO:0000313" key="3">
    <source>
        <dbReference type="EMBL" id="OBS19646.1"/>
    </source>
</evidence>
<feature type="region of interest" description="Disordered" evidence="1">
    <location>
        <begin position="102"/>
        <end position="155"/>
    </location>
</feature>